<reference evidence="3" key="1">
    <citation type="submission" date="2022-11" db="EMBL/GenBank/DDBJ databases">
        <title>Corynebacterium sp. isolated from Penguins.</title>
        <authorList>
            <person name="Sedlar K."/>
            <person name="Svec P."/>
        </authorList>
    </citation>
    <scope>NUCLEOTIDE SEQUENCE</scope>
    <source>
        <strain evidence="2">P7003</strain>
        <strain evidence="3">P7374</strain>
    </source>
</reference>
<sequence>MAEHNSNDNRHTGRGRGDGRPSSARSHSGRPGRGGRPESGERPKATYDRKTGGFSNDEDRPGRDARRSRSNGGHSERRDDRNRTPGRGYGDRDNDRRRGGYGQSSGHGSPDGSGESFSSGGSRGTASRRPAGGERRNRDDARRGSGRNNNGGRGHAQRAGAGRRGEDDFRAGPQRSGFREERIKARMAEPDLPDDITAQDLDPSVRQDLRSLSKDNAEAVGRHMVMSATLMADDPELALRHARAAKDRAGRVAVVRETCGIAAYHAGEWKEALAELRAARRMSGGPGLLAVMADCERGLGRPERAVEMSRTEDIEALDPDSRTEFAIVLAGARKDMGDVDAAVIELQREDLNPTRTGASAARLFYAYADALAAAGRTEEAREWFSNAKNADTDEMLDTDERLAELN</sequence>
<dbReference type="Proteomes" id="UP001071478">
    <property type="component" value="Unassembled WGS sequence"/>
</dbReference>
<dbReference type="InterPro" id="IPR011990">
    <property type="entry name" value="TPR-like_helical_dom_sf"/>
</dbReference>
<feature type="compositionally biased region" description="Basic and acidic residues" evidence="1">
    <location>
        <begin position="74"/>
        <end position="98"/>
    </location>
</feature>
<evidence type="ECO:0000256" key="1">
    <source>
        <dbReference type="SAM" id="MobiDB-lite"/>
    </source>
</evidence>
<evidence type="ECO:0000313" key="4">
    <source>
        <dbReference type="Proteomes" id="UP001071478"/>
    </source>
</evidence>
<feature type="region of interest" description="Disordered" evidence="1">
    <location>
        <begin position="1"/>
        <end position="181"/>
    </location>
</feature>
<dbReference type="AlphaFoldDB" id="A0A9Q4C9F5"/>
<dbReference type="EMBL" id="JAPMKU010000001">
    <property type="protein sequence ID" value="MCX7467895.1"/>
    <property type="molecule type" value="Genomic_DNA"/>
</dbReference>
<protein>
    <recommendedName>
        <fullName evidence="6">Tetratricopeptide repeat protein</fullName>
    </recommendedName>
</protein>
<gene>
    <name evidence="2" type="ORF">OS125_00005</name>
    <name evidence="3" type="ORF">OS129_03240</name>
</gene>
<name>A0A9Q4C9F5_9CORY</name>
<feature type="compositionally biased region" description="Basic and acidic residues" evidence="1">
    <location>
        <begin position="1"/>
        <end position="19"/>
    </location>
</feature>
<dbReference type="RefSeq" id="WP_248167364.1">
    <property type="nucleotide sequence ID" value="NZ_JALNJA010000001.1"/>
</dbReference>
<organism evidence="3 4">
    <name type="scientific">Corynebacterium pygosceleis</name>
    <dbReference type="NCBI Taxonomy" id="2800406"/>
    <lineage>
        <taxon>Bacteria</taxon>
        <taxon>Bacillati</taxon>
        <taxon>Actinomycetota</taxon>
        <taxon>Actinomycetes</taxon>
        <taxon>Mycobacteriales</taxon>
        <taxon>Corynebacteriaceae</taxon>
        <taxon>Corynebacterium</taxon>
    </lineage>
</organism>
<dbReference type="Gene3D" id="1.25.40.10">
    <property type="entry name" value="Tetratricopeptide repeat domain"/>
    <property type="match status" value="1"/>
</dbReference>
<dbReference type="Proteomes" id="UP001081709">
    <property type="component" value="Unassembled WGS sequence"/>
</dbReference>
<accession>A0A9Q4C9F5</accession>
<feature type="compositionally biased region" description="Basic and acidic residues" evidence="1">
    <location>
        <begin position="131"/>
        <end position="143"/>
    </location>
</feature>
<comment type="caution">
    <text evidence="3">The sequence shown here is derived from an EMBL/GenBank/DDBJ whole genome shotgun (WGS) entry which is preliminary data.</text>
</comment>
<feature type="compositionally biased region" description="Basic and acidic residues" evidence="1">
    <location>
        <begin position="35"/>
        <end position="67"/>
    </location>
</feature>
<evidence type="ECO:0000313" key="5">
    <source>
        <dbReference type="Proteomes" id="UP001081709"/>
    </source>
</evidence>
<keyword evidence="5" id="KW-1185">Reference proteome</keyword>
<evidence type="ECO:0000313" key="2">
    <source>
        <dbReference type="EMBL" id="MCX7443631.1"/>
    </source>
</evidence>
<dbReference type="EMBL" id="JAPMKV010000001">
    <property type="protein sequence ID" value="MCX7443631.1"/>
    <property type="molecule type" value="Genomic_DNA"/>
</dbReference>
<proteinExistence type="predicted"/>
<evidence type="ECO:0000313" key="3">
    <source>
        <dbReference type="EMBL" id="MCX7467895.1"/>
    </source>
</evidence>
<feature type="compositionally biased region" description="Low complexity" evidence="1">
    <location>
        <begin position="112"/>
        <end position="130"/>
    </location>
</feature>
<evidence type="ECO:0008006" key="6">
    <source>
        <dbReference type="Google" id="ProtNLM"/>
    </source>
</evidence>
<dbReference type="SUPFAM" id="SSF48452">
    <property type="entry name" value="TPR-like"/>
    <property type="match status" value="1"/>
</dbReference>
<feature type="compositionally biased region" description="Gly residues" evidence="1">
    <location>
        <begin position="100"/>
        <end position="111"/>
    </location>
</feature>